<proteinExistence type="predicted"/>
<name>A0A9N7YFV8_PLEPL</name>
<evidence type="ECO:0000313" key="2">
    <source>
        <dbReference type="Proteomes" id="UP001153269"/>
    </source>
</evidence>
<reference evidence="1" key="1">
    <citation type="submission" date="2020-03" db="EMBL/GenBank/DDBJ databases">
        <authorList>
            <person name="Weist P."/>
        </authorList>
    </citation>
    <scope>NUCLEOTIDE SEQUENCE</scope>
</reference>
<dbReference type="EMBL" id="CADEAL010001191">
    <property type="protein sequence ID" value="CAB1429990.1"/>
    <property type="molecule type" value="Genomic_DNA"/>
</dbReference>
<evidence type="ECO:0000313" key="1">
    <source>
        <dbReference type="EMBL" id="CAB1429990.1"/>
    </source>
</evidence>
<dbReference type="Proteomes" id="UP001153269">
    <property type="component" value="Unassembled WGS sequence"/>
</dbReference>
<protein>
    <submittedName>
        <fullName evidence="1">Uncharacterized protein</fullName>
    </submittedName>
</protein>
<sequence length="116" mass="13334">MAGEAGEAGKERRGCRLSGGRIEIETARGAQIREANLIWTHDRANPSQLRNEKAVWSDSIPKASIESSSQMLVPFAALELLEYDEKGLGRVQWLSHVYDRRDWWSREAQYEDREMK</sequence>
<gene>
    <name evidence="1" type="ORF">PLEPLA_LOCUS17970</name>
</gene>
<comment type="caution">
    <text evidence="1">The sequence shown here is derived from an EMBL/GenBank/DDBJ whole genome shotgun (WGS) entry which is preliminary data.</text>
</comment>
<accession>A0A9N7YFV8</accession>
<organism evidence="1 2">
    <name type="scientific">Pleuronectes platessa</name>
    <name type="common">European plaice</name>
    <dbReference type="NCBI Taxonomy" id="8262"/>
    <lineage>
        <taxon>Eukaryota</taxon>
        <taxon>Metazoa</taxon>
        <taxon>Chordata</taxon>
        <taxon>Craniata</taxon>
        <taxon>Vertebrata</taxon>
        <taxon>Euteleostomi</taxon>
        <taxon>Actinopterygii</taxon>
        <taxon>Neopterygii</taxon>
        <taxon>Teleostei</taxon>
        <taxon>Neoteleostei</taxon>
        <taxon>Acanthomorphata</taxon>
        <taxon>Carangaria</taxon>
        <taxon>Pleuronectiformes</taxon>
        <taxon>Pleuronectoidei</taxon>
        <taxon>Pleuronectidae</taxon>
        <taxon>Pleuronectes</taxon>
    </lineage>
</organism>
<keyword evidence="2" id="KW-1185">Reference proteome</keyword>
<dbReference type="AlphaFoldDB" id="A0A9N7YFV8"/>